<proteinExistence type="predicted"/>
<evidence type="ECO:0000256" key="1">
    <source>
        <dbReference type="SAM" id="Phobius"/>
    </source>
</evidence>
<organism evidence="3 4">
    <name type="scientific">Thecamonas trahens ATCC 50062</name>
    <dbReference type="NCBI Taxonomy" id="461836"/>
    <lineage>
        <taxon>Eukaryota</taxon>
        <taxon>Apusozoa</taxon>
        <taxon>Apusomonadida</taxon>
        <taxon>Apusomonadidae</taxon>
        <taxon>Thecamonas</taxon>
    </lineage>
</organism>
<dbReference type="GO" id="GO:0006633">
    <property type="term" value="P:fatty acid biosynthetic process"/>
    <property type="evidence" value="ECO:0007669"/>
    <property type="project" value="InterPro"/>
</dbReference>
<dbReference type="PANTHER" id="PTHR43841">
    <property type="entry name" value="3-HYDROXYACYL-THIOESTER DEHYDRATASE HTDX-RELATED"/>
    <property type="match status" value="1"/>
</dbReference>
<dbReference type="PRINTS" id="PR01483">
    <property type="entry name" value="FASYNTHASE"/>
</dbReference>
<sequence>MVVYELWPALNDGGSGLAALAWVLATAVLALVGSILAVVGSAAVWVVWARLARIATTHAVEYPRPMGTTEVAWRTLTTAVKKIPGLAGKPSTQTAFYRLIRSLALAGPFLNRYTRTVSMMVFVTCDSSENDLQEAMAEDSPPLNFGSNLSWLSPMAGAPPILAPLARVGIDMVRLLTDPQFPFSLLGAVHARQAIRTHLPLEPLRKVLLQSSLQSEMQIDAFRPVRRGTEIDIVISIAHVGEERKAIIDYVVTILAFHTHPESALDSLASSRPPWNHAPLDELVPVGRLAVPAGAGKAFATVCGDRNPIHISPVAARLFGFPGCIAHGMHVAAPIVDTVLSSYTEPANAAGLTIHIGFSKPGCMFG</sequence>
<dbReference type="RefSeq" id="XP_013755977.1">
    <property type="nucleotide sequence ID" value="XM_013900523.1"/>
</dbReference>
<feature type="transmembrane region" description="Helical" evidence="1">
    <location>
        <begin position="20"/>
        <end position="48"/>
    </location>
</feature>
<dbReference type="AlphaFoldDB" id="A0A0L0DHA9"/>
<protein>
    <submittedName>
        <fullName evidence="3">MaoC domain-containing protein dehydratase</fullName>
    </submittedName>
</protein>
<keyword evidence="1" id="KW-0472">Membrane</keyword>
<dbReference type="GeneID" id="25566391"/>
<dbReference type="InterPro" id="IPR003965">
    <property type="entry name" value="Fatty_acid_synthase"/>
</dbReference>
<accession>A0A0L0DHA9</accession>
<keyword evidence="4" id="KW-1185">Reference proteome</keyword>
<dbReference type="InterPro" id="IPR029069">
    <property type="entry name" value="HotDog_dom_sf"/>
</dbReference>
<feature type="domain" description="MaoC-like" evidence="2">
    <location>
        <begin position="298"/>
        <end position="354"/>
    </location>
</feature>
<dbReference type="CDD" id="cd03441">
    <property type="entry name" value="R_hydratase_like"/>
    <property type="match status" value="1"/>
</dbReference>
<keyword evidence="1" id="KW-0812">Transmembrane</keyword>
<keyword evidence="1" id="KW-1133">Transmembrane helix</keyword>
<evidence type="ECO:0000313" key="3">
    <source>
        <dbReference type="EMBL" id="KNC51575.1"/>
    </source>
</evidence>
<dbReference type="SUPFAM" id="SSF54637">
    <property type="entry name" value="Thioesterase/thiol ester dehydrase-isomerase"/>
    <property type="match status" value="1"/>
</dbReference>
<evidence type="ECO:0000313" key="4">
    <source>
        <dbReference type="Proteomes" id="UP000054408"/>
    </source>
</evidence>
<evidence type="ECO:0000259" key="2">
    <source>
        <dbReference type="Pfam" id="PF01575"/>
    </source>
</evidence>
<dbReference type="STRING" id="461836.A0A0L0DHA9"/>
<dbReference type="GO" id="GO:0005835">
    <property type="term" value="C:fatty acid synthase complex"/>
    <property type="evidence" value="ECO:0007669"/>
    <property type="project" value="InterPro"/>
</dbReference>
<dbReference type="Pfam" id="PF01575">
    <property type="entry name" value="MaoC_dehydratas"/>
    <property type="match status" value="1"/>
</dbReference>
<reference evidence="3 4" key="1">
    <citation type="submission" date="2010-05" db="EMBL/GenBank/DDBJ databases">
        <title>The Genome Sequence of Thecamonas trahens ATCC 50062.</title>
        <authorList>
            <consortium name="The Broad Institute Genome Sequencing Platform"/>
            <person name="Russ C."/>
            <person name="Cuomo C."/>
            <person name="Shea T."/>
            <person name="Young S.K."/>
            <person name="Zeng Q."/>
            <person name="Koehrsen M."/>
            <person name="Haas B."/>
            <person name="Borodovsky M."/>
            <person name="Guigo R."/>
            <person name="Alvarado L."/>
            <person name="Berlin A."/>
            <person name="Bochicchio J."/>
            <person name="Borenstein D."/>
            <person name="Chapman S."/>
            <person name="Chen Z."/>
            <person name="Freedman E."/>
            <person name="Gellesch M."/>
            <person name="Goldberg J."/>
            <person name="Griggs A."/>
            <person name="Gujja S."/>
            <person name="Heilman E."/>
            <person name="Heiman D."/>
            <person name="Hepburn T."/>
            <person name="Howarth C."/>
            <person name="Jen D."/>
            <person name="Larson L."/>
            <person name="Mehta T."/>
            <person name="Park D."/>
            <person name="Pearson M."/>
            <person name="Roberts A."/>
            <person name="Saif S."/>
            <person name="Shenoy N."/>
            <person name="Sisk P."/>
            <person name="Stolte C."/>
            <person name="Sykes S."/>
            <person name="Thomson T."/>
            <person name="Walk T."/>
            <person name="White J."/>
            <person name="Yandava C."/>
            <person name="Burger G."/>
            <person name="Gray M.W."/>
            <person name="Holland P.W.H."/>
            <person name="King N."/>
            <person name="Lang F.B.F."/>
            <person name="Roger A.J."/>
            <person name="Ruiz-Trillo I."/>
            <person name="Lander E."/>
            <person name="Nusbaum C."/>
        </authorList>
    </citation>
    <scope>NUCLEOTIDE SEQUENCE [LARGE SCALE GENOMIC DNA]</scope>
    <source>
        <strain evidence="3 4">ATCC 50062</strain>
    </source>
</reference>
<gene>
    <name evidence="3" type="ORF">AMSG_07477</name>
</gene>
<dbReference type="GO" id="GO:0004312">
    <property type="term" value="F:fatty acid synthase activity"/>
    <property type="evidence" value="ECO:0007669"/>
    <property type="project" value="InterPro"/>
</dbReference>
<dbReference type="Gene3D" id="3.10.129.10">
    <property type="entry name" value="Hotdog Thioesterase"/>
    <property type="match status" value="1"/>
</dbReference>
<name>A0A0L0DHA9_THETB</name>
<dbReference type="EMBL" id="GL349468">
    <property type="protein sequence ID" value="KNC51575.1"/>
    <property type="molecule type" value="Genomic_DNA"/>
</dbReference>
<dbReference type="InterPro" id="IPR002539">
    <property type="entry name" value="MaoC-like_dom"/>
</dbReference>
<dbReference type="OrthoDB" id="533830at2759"/>
<dbReference type="PANTHER" id="PTHR43841:SF1">
    <property type="entry name" value="3-HYDROXYACYL-THIOESTER DEHYDRATASE X"/>
    <property type="match status" value="1"/>
</dbReference>
<dbReference type="Proteomes" id="UP000054408">
    <property type="component" value="Unassembled WGS sequence"/>
</dbReference>
<dbReference type="eggNOG" id="ENOG502S1FH">
    <property type="taxonomic scope" value="Eukaryota"/>
</dbReference>